<dbReference type="EMBL" id="MHOV01000008">
    <property type="protein sequence ID" value="OGZ70462.1"/>
    <property type="molecule type" value="Genomic_DNA"/>
</dbReference>
<dbReference type="Proteomes" id="UP000179214">
    <property type="component" value="Unassembled WGS sequence"/>
</dbReference>
<feature type="transmembrane region" description="Helical" evidence="1">
    <location>
        <begin position="142"/>
        <end position="162"/>
    </location>
</feature>
<name>A0A1G2I6M8_9BACT</name>
<feature type="transmembrane region" description="Helical" evidence="1">
    <location>
        <begin position="117"/>
        <end position="136"/>
    </location>
</feature>
<gene>
    <name evidence="2" type="ORF">A3F47_01300</name>
</gene>
<organism evidence="2 3">
    <name type="scientific">Candidatus Staskawiczbacteria bacterium RIFCSPHIGHO2_12_FULL_38_11</name>
    <dbReference type="NCBI Taxonomy" id="1802209"/>
    <lineage>
        <taxon>Bacteria</taxon>
        <taxon>Candidatus Staskawicziibacteriota</taxon>
    </lineage>
</organism>
<comment type="caution">
    <text evidence="2">The sequence shown here is derived from an EMBL/GenBank/DDBJ whole genome shotgun (WGS) entry which is preliminary data.</text>
</comment>
<dbReference type="AlphaFoldDB" id="A0A1G2I6M8"/>
<protein>
    <submittedName>
        <fullName evidence="2">Uncharacterized protein</fullName>
    </submittedName>
</protein>
<evidence type="ECO:0000313" key="2">
    <source>
        <dbReference type="EMBL" id="OGZ70462.1"/>
    </source>
</evidence>
<sequence length="221" mass="24976">MIIQPIDEANILSCVKGDKIISKFPAFSKNGVVTYRYFNVPLRHQKQEIIGDFKDSIKIQGNEAVVQQGKSFYFKSAGIGSSSGGHLPNILTPFVVYKTDKHIIITLSQQQFGLQKIIYGIVATVVSIFCLFFLLLSFILSIAFLLWLIFFAPLVIYFYLLFLKKSYIWVGSLDSIYNVNQAEQTISLKGRFNTGIPSFLTKDIDAEFYVGENINKSKRGD</sequence>
<keyword evidence="1" id="KW-0812">Transmembrane</keyword>
<keyword evidence="1" id="KW-1133">Transmembrane helix</keyword>
<reference evidence="2 3" key="1">
    <citation type="journal article" date="2016" name="Nat. Commun.">
        <title>Thousands of microbial genomes shed light on interconnected biogeochemical processes in an aquifer system.</title>
        <authorList>
            <person name="Anantharaman K."/>
            <person name="Brown C.T."/>
            <person name="Hug L.A."/>
            <person name="Sharon I."/>
            <person name="Castelle C.J."/>
            <person name="Probst A.J."/>
            <person name="Thomas B.C."/>
            <person name="Singh A."/>
            <person name="Wilkins M.J."/>
            <person name="Karaoz U."/>
            <person name="Brodie E.L."/>
            <person name="Williams K.H."/>
            <person name="Hubbard S.S."/>
            <person name="Banfield J.F."/>
        </authorList>
    </citation>
    <scope>NUCLEOTIDE SEQUENCE [LARGE SCALE GENOMIC DNA]</scope>
</reference>
<accession>A0A1G2I6M8</accession>
<proteinExistence type="predicted"/>
<keyword evidence="1" id="KW-0472">Membrane</keyword>
<evidence type="ECO:0000256" key="1">
    <source>
        <dbReference type="SAM" id="Phobius"/>
    </source>
</evidence>
<evidence type="ECO:0000313" key="3">
    <source>
        <dbReference type="Proteomes" id="UP000179214"/>
    </source>
</evidence>